<reference evidence="3 4" key="2">
    <citation type="submission" date="2018-11" db="EMBL/GenBank/DDBJ databases">
        <authorList>
            <consortium name="Pathogen Informatics"/>
        </authorList>
    </citation>
    <scope>NUCLEOTIDE SEQUENCE [LARGE SCALE GENOMIC DNA]</scope>
</reference>
<organism evidence="5">
    <name type="scientific">Taenia asiatica</name>
    <name type="common">Asian tapeworm</name>
    <dbReference type="NCBI Taxonomy" id="60517"/>
    <lineage>
        <taxon>Eukaryota</taxon>
        <taxon>Metazoa</taxon>
        <taxon>Spiralia</taxon>
        <taxon>Lophotrochozoa</taxon>
        <taxon>Platyhelminthes</taxon>
        <taxon>Cestoda</taxon>
        <taxon>Eucestoda</taxon>
        <taxon>Cyclophyllidea</taxon>
        <taxon>Taeniidae</taxon>
        <taxon>Taenia</taxon>
    </lineage>
</organism>
<dbReference type="InterPro" id="IPR013783">
    <property type="entry name" value="Ig-like_fold"/>
</dbReference>
<keyword evidence="2" id="KW-0732">Signal</keyword>
<dbReference type="SUPFAM" id="SSF49265">
    <property type="entry name" value="Fibronectin type III"/>
    <property type="match status" value="1"/>
</dbReference>
<dbReference type="InterPro" id="IPR036116">
    <property type="entry name" value="FN3_sf"/>
</dbReference>
<evidence type="ECO:0000313" key="3">
    <source>
        <dbReference type="EMBL" id="VDK34550.1"/>
    </source>
</evidence>
<name>A0A0R3W4X3_TAEAS</name>
<dbReference type="OrthoDB" id="6240642at2759"/>
<accession>A0A0R3W4X3</accession>
<evidence type="ECO:0000256" key="1">
    <source>
        <dbReference type="SAM" id="MobiDB-lite"/>
    </source>
</evidence>
<proteinExistence type="predicted"/>
<dbReference type="WBParaSite" id="TASK_0000512901-mRNA-1">
    <property type="protein sequence ID" value="TASK_0000512901-mRNA-1"/>
    <property type="gene ID" value="TASK_0000512901"/>
</dbReference>
<reference evidence="5" key="1">
    <citation type="submission" date="2017-02" db="UniProtKB">
        <authorList>
            <consortium name="WormBaseParasite"/>
        </authorList>
    </citation>
    <scope>IDENTIFICATION</scope>
</reference>
<feature type="chain" id="PRO_5043132633" evidence="2">
    <location>
        <begin position="25"/>
        <end position="312"/>
    </location>
</feature>
<dbReference type="Proteomes" id="UP000282613">
    <property type="component" value="Unassembled WGS sequence"/>
</dbReference>
<protein>
    <submittedName>
        <fullName evidence="5">Fibronectin type-III domain-containing protein</fullName>
    </submittedName>
</protein>
<keyword evidence="4" id="KW-1185">Reference proteome</keyword>
<gene>
    <name evidence="3" type="ORF">TASK_LOCUS5130</name>
</gene>
<feature type="signal peptide" evidence="2">
    <location>
        <begin position="1"/>
        <end position="24"/>
    </location>
</feature>
<evidence type="ECO:0000256" key="2">
    <source>
        <dbReference type="SAM" id="SignalP"/>
    </source>
</evidence>
<dbReference type="EMBL" id="UYRS01018394">
    <property type="protein sequence ID" value="VDK34550.1"/>
    <property type="molecule type" value="Genomic_DNA"/>
</dbReference>
<sequence length="312" mass="34395">MLQSRTAVFSVLFALLISTRISTCAIIGHKGFQITTEVISPTRVRLSWESGSEVEGTKASRFRILCSSPDSAPVEAIATTTMVEMDTFTPGMEYTCEVHPVWDNLFEGIEVTSANPGISQPFVMNFKEQTDSGDRRVKNGKNYSYSVVNYNSHLFLSCLHVPSHFPKEVENEEENEAQTTDQEPSESKSRVEESGNFSTVKLDGHMPEVTAVPQVHAEATNGQIARVVWKPVEENGVNASRYRIICQTEDPLQQPVKIASTKQTEVEMGIFEPGLEYSCSVYAIWDNAVPGVEVMSASPGVSNAFRMPNGGE</sequence>
<dbReference type="CDD" id="cd00063">
    <property type="entry name" value="FN3"/>
    <property type="match status" value="1"/>
</dbReference>
<feature type="region of interest" description="Disordered" evidence="1">
    <location>
        <begin position="167"/>
        <end position="195"/>
    </location>
</feature>
<evidence type="ECO:0000313" key="5">
    <source>
        <dbReference type="WBParaSite" id="TASK_0000512901-mRNA-1"/>
    </source>
</evidence>
<dbReference type="Gene3D" id="2.60.40.10">
    <property type="entry name" value="Immunoglobulins"/>
    <property type="match status" value="1"/>
</dbReference>
<evidence type="ECO:0000313" key="4">
    <source>
        <dbReference type="Proteomes" id="UP000282613"/>
    </source>
</evidence>
<dbReference type="AlphaFoldDB" id="A0A0R3W4X3"/>
<dbReference type="InterPro" id="IPR003961">
    <property type="entry name" value="FN3_dom"/>
</dbReference>